<dbReference type="PANTHER" id="PTHR43395">
    <property type="entry name" value="SENSOR HISTIDINE KINASE CHEA"/>
    <property type="match status" value="1"/>
</dbReference>
<dbReference type="STRING" id="1499966.U14_02236"/>
<keyword evidence="2" id="KW-1185">Reference proteome</keyword>
<dbReference type="PANTHER" id="PTHR43395:SF1">
    <property type="entry name" value="CHEMOTAXIS PROTEIN CHEA"/>
    <property type="match status" value="1"/>
</dbReference>
<reference evidence="1" key="1">
    <citation type="journal article" date="2015" name="PeerJ">
        <title>First genomic representation of candidate bacterial phylum KSB3 points to enhanced environmental sensing as a trigger of wastewater bulking.</title>
        <authorList>
            <person name="Sekiguchi Y."/>
            <person name="Ohashi A."/>
            <person name="Parks D.H."/>
            <person name="Yamauchi T."/>
            <person name="Tyson G.W."/>
            <person name="Hugenholtz P."/>
        </authorList>
    </citation>
    <scope>NUCLEOTIDE SEQUENCE [LARGE SCALE GENOMIC DNA]</scope>
</reference>
<dbReference type="InterPro" id="IPR051315">
    <property type="entry name" value="Bact_Chemotaxis_CheA"/>
</dbReference>
<keyword evidence="1" id="KW-0808">Transferase</keyword>
<dbReference type="AlphaFoldDB" id="A0A0S6VU47"/>
<dbReference type="GO" id="GO:0016301">
    <property type="term" value="F:kinase activity"/>
    <property type="evidence" value="ECO:0007669"/>
    <property type="project" value="UniProtKB-KW"/>
</dbReference>
<keyword evidence="1" id="KW-0418">Kinase</keyword>
<name>A0A0S6VU47_9BACT</name>
<proteinExistence type="predicted"/>
<evidence type="ECO:0000313" key="2">
    <source>
        <dbReference type="Proteomes" id="UP000030700"/>
    </source>
</evidence>
<organism evidence="1">
    <name type="scientific">Candidatus Moduliflexus flocculans</name>
    <dbReference type="NCBI Taxonomy" id="1499966"/>
    <lineage>
        <taxon>Bacteria</taxon>
        <taxon>Candidatus Moduliflexota</taxon>
        <taxon>Candidatus Moduliflexia</taxon>
        <taxon>Candidatus Moduliflexales</taxon>
        <taxon>Candidatus Moduliflexaceae</taxon>
    </lineage>
</organism>
<dbReference type="Gene3D" id="3.30.565.10">
    <property type="entry name" value="Histidine kinase-like ATPase, C-terminal domain"/>
    <property type="match status" value="1"/>
</dbReference>
<evidence type="ECO:0000313" key="1">
    <source>
        <dbReference type="EMBL" id="GAK50994.1"/>
    </source>
</evidence>
<accession>A0A0S6VU47</accession>
<sequence>MLHLMRLYNELRHIHKNITKLCKTHITESERLGHLICYWSDTVSQLQETVYLIRCVPVGTLFKRLASVARSILKEKNQQVFVQTDGHDIKINPIAFDEIGFLLVNWIRNSIEHGFESAEMRCQMGKPPEGTLRLHAYTQEKNIMIEVSDDGVGIDLQRIKAVAIELGLYDLQQITDVPAPEILNNLMLGRYTRQSFRTLGIAVEIQTQLHQGTTLKLRISGETKKIVANEDVRLPSL</sequence>
<dbReference type="EMBL" id="DF820456">
    <property type="protein sequence ID" value="GAK50994.1"/>
    <property type="molecule type" value="Genomic_DNA"/>
</dbReference>
<dbReference type="HOGENOM" id="CLU_1168837_0_0_0"/>
<gene>
    <name evidence="1" type="ORF">U14_02236</name>
</gene>
<dbReference type="SUPFAM" id="SSF55874">
    <property type="entry name" value="ATPase domain of HSP90 chaperone/DNA topoisomerase II/histidine kinase"/>
    <property type="match status" value="1"/>
</dbReference>
<protein>
    <submittedName>
        <fullName evidence="1">CheA signal transduction histidine kinase</fullName>
    </submittedName>
</protein>
<dbReference type="InterPro" id="IPR036890">
    <property type="entry name" value="HATPase_C_sf"/>
</dbReference>
<dbReference type="Proteomes" id="UP000030700">
    <property type="component" value="Unassembled WGS sequence"/>
</dbReference>